<feature type="compositionally biased region" description="Basic and acidic residues" evidence="1">
    <location>
        <begin position="729"/>
        <end position="741"/>
    </location>
</feature>
<feature type="compositionally biased region" description="Low complexity" evidence="1">
    <location>
        <begin position="117"/>
        <end position="129"/>
    </location>
</feature>
<feature type="region of interest" description="Disordered" evidence="1">
    <location>
        <begin position="246"/>
        <end position="528"/>
    </location>
</feature>
<accession>A0ABR3V4R9</accession>
<feature type="region of interest" description="Disordered" evidence="1">
    <location>
        <begin position="1"/>
        <end position="195"/>
    </location>
</feature>
<dbReference type="EMBL" id="JAZGSY010000367">
    <property type="protein sequence ID" value="KAL1836782.1"/>
    <property type="molecule type" value="Genomic_DNA"/>
</dbReference>
<feature type="compositionally biased region" description="Polar residues" evidence="1">
    <location>
        <begin position="86"/>
        <end position="106"/>
    </location>
</feature>
<gene>
    <name evidence="2" type="ORF">VTJ49DRAFT_4653</name>
</gene>
<feature type="region of interest" description="Disordered" evidence="1">
    <location>
        <begin position="585"/>
        <end position="685"/>
    </location>
</feature>
<evidence type="ECO:0000256" key="1">
    <source>
        <dbReference type="SAM" id="MobiDB-lite"/>
    </source>
</evidence>
<dbReference type="PANTHER" id="PTHR28122:SF1">
    <property type="entry name" value="E3 UBIQUITIN-PROTEIN LIGASE SUBSTRATE RECEPTOR MMS22"/>
    <property type="match status" value="1"/>
</dbReference>
<dbReference type="Proteomes" id="UP001583172">
    <property type="component" value="Unassembled WGS sequence"/>
</dbReference>
<name>A0ABR3V4R9_HUMIN</name>
<organism evidence="2 3">
    <name type="scientific">Humicola insolens</name>
    <name type="common">Soft-rot fungus</name>
    <dbReference type="NCBI Taxonomy" id="85995"/>
    <lineage>
        <taxon>Eukaryota</taxon>
        <taxon>Fungi</taxon>
        <taxon>Dikarya</taxon>
        <taxon>Ascomycota</taxon>
        <taxon>Pezizomycotina</taxon>
        <taxon>Sordariomycetes</taxon>
        <taxon>Sordariomycetidae</taxon>
        <taxon>Sordariales</taxon>
        <taxon>Chaetomiaceae</taxon>
        <taxon>Mycothermus</taxon>
    </lineage>
</organism>
<feature type="compositionally biased region" description="Polar residues" evidence="1">
    <location>
        <begin position="151"/>
        <end position="169"/>
    </location>
</feature>
<feature type="compositionally biased region" description="Basic residues" evidence="1">
    <location>
        <begin position="503"/>
        <end position="516"/>
    </location>
</feature>
<proteinExistence type="predicted"/>
<feature type="compositionally biased region" description="Basic residues" evidence="1">
    <location>
        <begin position="749"/>
        <end position="764"/>
    </location>
</feature>
<sequence>MKRWRELGEVPDSDDDGFNDDDISQDGLDGLELLKPKDDGVEADDRVETREDGGLTEKPTQQADSWNVPSSSPHPSSPFRAHPAVQASQILSQFPAAASSSQTKTSEAPVIRPPLSGATDDGAPPAGARDNAHSVRPSSSDDDIPTPRALATTTRGSRASSPATLLSRTPTPPRSLSLPRAAPSPLRETLNDSETQQLLQVIENLADEPPVRRQRELRPRKVIQLHPYLIENAKYTTIMKSHGVKPIKVIPDPQPARRRRDEEDSQEAEFCVEEDSQEASGEGQSNVEEESGPILFDDDEDELVLTPSLPKTSPRSRQLRMSSQQTNGDQTDATELSDEEFPPLEALHPASARNKKKQRLKRQRSRMLSSTQKKRRIIPSSSPQGSPERLPPLPPAPRTIWDLSSSPAPPPAKDPAQDLEDTPRGPTWPPLDNHDAPNGELRPPSPSPEAPNSPIVINKDTPENPSDEEPDSSESSGSDSEVVRAKVPSWQPKITQVLERSSKRGTTRREGKKKPRVSSEIRARRASTPPLLSILDVLEPGAPKFVKIAARSARKTATLGKASPSKKLISLATRTDNIDALSVLRDWKAGKTKPKVPAPQRKPPEKPPSRPALREISTNPAPRPRTVRPQKLVRQSNLDSFILVDEEEKHQARRPPRISIVPPRQPPPDRRPGVQPAQLEEDVGVSKRRRLISRKRTLDTFYRSQRIRDAIDHEPDHVLDVDFTLREPVPRGVEEQPHADDNGVGSGPKQKKKTARAKLRKRCRPQQVDVEAPQYARANDPLPADLSPAEIEIHETHPDDRNKSQDKLRGLGPYGTHYTHHFDVFPLDRGVFFHESTLIGRGLVRDAVDSGLSSRIRHPRPSVAFSLDGRTLRWSGWDDNVSSEMGIVVDWVTEQLASGTLDEGTAQKVIEAADFVLSYPLRALSVQTDLEEKAFVSRCFGIISSLVGRLESIDWVAVTDDARRPHLGIAVRFMLMLQVARSLSRGDPVQAIQLDDLLKKFAALTIRRLLDCGTDAVRNLYGDLQRAAFRERGIRSDQQLVNCWVVMIRLLERAAIPRSSFWDVTQAAMLARAPASEVPDVLAHERLWRDMFTLLPLTEIDDLGIHVADMRHTAPVEGWTLPQQLMKRVFALYQANPRQPPGFNDYCRSLVARCHFLVRQWGWRKCTGIIGAIFDFFGSQSLGHLRNEEVYKSPRFLEELDCRPSLSIEPEDRCFHIFIKLLALAIQQLKKLGRINDIRNLVARTLPNHNRQYLKEDTIHQHDLAALRNHHDLLCALFWASPPDLRPAVHLIEKLVLPGSAHKEACLINIRAWGQLARFVISSGEGAAAFRPFAAWRNNVFNQVLEQYLSAASDIEQQFRALANKMVGVTRSMLDDMVAKNKATALDVLHVLVRASLDVLSCAPTLEVAIYALPTGQLQKVFTSLDYQSPTFDWGILRAALDTVEHLMWRIEQASEEHYSSEFADNVDAPFLEDAVLLLNEQLTKSFFWMARTLIAMTVEPTSRQHGQHAACVEKTVALAARIAARLVKNRVTSMLPFFSVGKHCLFSDLPKSLKTPERKYAPLFLAVLVQNDILDFRELEINILGLWMLAIVKPHRLLGYENCLGEALKRRDVPFLERATVAAGITPDYNANVDYFACALHHMRRTFRECGTAQARQYRDEFSKTLQLVMLKVREDLGLLRGNPEEQGPYIDFVRQIISLIKSHGVGFCTVDEFFTQPSADYSPSLQDPHLRAAGIVSYGVRLGEKDSNAAGALFHFLYNSFKMALGNDRLEQECGILRRAVAGNKHVSSFMLELMLPAVVRASAQVPQCWALLEVYASVLCEVFDDEDVARTLGGGDDDNNDLERAASLLGEILAWFAAPKGGAVLSLEQLHVMTLLVAVANALRPSLVTYALNSDIHIHNDDMDSEEESYNMAPGGGIPSLRATLQQAETFFSELRRHLEGMLLSTPVATVEETASSPPPEQPPSGDGPSPGASNLEVRVLHQELAAAGYETPTTTTTNPRMSLFVDTIVKDVKANWVVSADGVMVQMAAGGARGGTGTNKCFLPAPRT</sequence>
<keyword evidence="3" id="KW-1185">Reference proteome</keyword>
<feature type="compositionally biased region" description="Polar residues" evidence="1">
    <location>
        <begin position="309"/>
        <end position="334"/>
    </location>
</feature>
<feature type="compositionally biased region" description="Low complexity" evidence="1">
    <location>
        <begin position="1967"/>
        <end position="1977"/>
    </location>
</feature>
<feature type="compositionally biased region" description="Basic and acidic residues" evidence="1">
    <location>
        <begin position="32"/>
        <end position="55"/>
    </location>
</feature>
<feature type="region of interest" description="Disordered" evidence="1">
    <location>
        <begin position="729"/>
        <end position="766"/>
    </location>
</feature>
<reference evidence="2 3" key="1">
    <citation type="journal article" date="2024" name="Commun. Biol.">
        <title>Comparative genomic analysis of thermophilic fungi reveals convergent evolutionary adaptations and gene losses.</title>
        <authorList>
            <person name="Steindorff A.S."/>
            <person name="Aguilar-Pontes M.V."/>
            <person name="Robinson A.J."/>
            <person name="Andreopoulos B."/>
            <person name="LaButti K."/>
            <person name="Kuo A."/>
            <person name="Mondo S."/>
            <person name="Riley R."/>
            <person name="Otillar R."/>
            <person name="Haridas S."/>
            <person name="Lipzen A."/>
            <person name="Grimwood J."/>
            <person name="Schmutz J."/>
            <person name="Clum A."/>
            <person name="Reid I.D."/>
            <person name="Moisan M.C."/>
            <person name="Butler G."/>
            <person name="Nguyen T.T.M."/>
            <person name="Dewar K."/>
            <person name="Conant G."/>
            <person name="Drula E."/>
            <person name="Henrissat B."/>
            <person name="Hansel C."/>
            <person name="Singer S."/>
            <person name="Hutchinson M.I."/>
            <person name="de Vries R.P."/>
            <person name="Natvig D.O."/>
            <person name="Powell A.J."/>
            <person name="Tsang A."/>
            <person name="Grigoriev I.V."/>
        </authorList>
    </citation>
    <scope>NUCLEOTIDE SEQUENCE [LARGE SCALE GENOMIC DNA]</scope>
    <source>
        <strain evidence="2 3">CBS 620.91</strain>
    </source>
</reference>
<feature type="compositionally biased region" description="Low complexity" evidence="1">
    <location>
        <begin position="69"/>
        <end position="78"/>
    </location>
</feature>
<dbReference type="InterPro" id="IPR019021">
    <property type="entry name" value="Mms22"/>
</dbReference>
<feature type="compositionally biased region" description="Acidic residues" evidence="1">
    <location>
        <begin position="287"/>
        <end position="303"/>
    </location>
</feature>
<protein>
    <submittedName>
        <fullName evidence="2">Uncharacterized protein</fullName>
    </submittedName>
</protein>
<comment type="caution">
    <text evidence="2">The sequence shown here is derived from an EMBL/GenBank/DDBJ whole genome shotgun (WGS) entry which is preliminary data.</text>
</comment>
<feature type="compositionally biased region" description="Acidic residues" evidence="1">
    <location>
        <begin position="9"/>
        <end position="24"/>
    </location>
</feature>
<evidence type="ECO:0000313" key="3">
    <source>
        <dbReference type="Proteomes" id="UP001583172"/>
    </source>
</evidence>
<dbReference type="PANTHER" id="PTHR28122">
    <property type="entry name" value="E3 UBIQUITIN-PROTEIN LIGASE SUBSTRATE RECEPTOR MMS22"/>
    <property type="match status" value="1"/>
</dbReference>
<feature type="region of interest" description="Disordered" evidence="1">
    <location>
        <begin position="1953"/>
        <end position="1977"/>
    </location>
</feature>
<feature type="compositionally biased region" description="Polar residues" evidence="1">
    <location>
        <begin position="58"/>
        <end position="68"/>
    </location>
</feature>
<feature type="compositionally biased region" description="Acidic residues" evidence="1">
    <location>
        <begin position="263"/>
        <end position="277"/>
    </location>
</feature>
<feature type="compositionally biased region" description="Basic residues" evidence="1">
    <location>
        <begin position="353"/>
        <end position="365"/>
    </location>
</feature>
<dbReference type="Pfam" id="PF09462">
    <property type="entry name" value="Mus7"/>
    <property type="match status" value="1"/>
</dbReference>
<evidence type="ECO:0000313" key="2">
    <source>
        <dbReference type="EMBL" id="KAL1836782.1"/>
    </source>
</evidence>